<protein>
    <submittedName>
        <fullName evidence="1">Uncharacterized protein</fullName>
    </submittedName>
</protein>
<gene>
    <name evidence="1" type="ORF">DSCO28_04800</name>
</gene>
<dbReference type="EMBL" id="AP021876">
    <property type="protein sequence ID" value="BBO79914.1"/>
    <property type="molecule type" value="Genomic_DNA"/>
</dbReference>
<sequence>MSAAQEPREGKIHPFSSTIAEMLADWIEGCLNDHIDYPEDGLDEDDYMAQRKYALDEIDFEETDVEVFEKDDSKLNGLPERLAGTLTLNESKSGQPIGSVTVKMEFAYHLDDAVTRPEK</sequence>
<proteinExistence type="predicted"/>
<dbReference type="Proteomes" id="UP000425960">
    <property type="component" value="Chromosome"/>
</dbReference>
<name>A0A5K7ZF62_9BACT</name>
<dbReference type="AlphaFoldDB" id="A0A5K7ZF62"/>
<organism evidence="1 2">
    <name type="scientific">Desulfosarcina ovata subsp. sediminis</name>
    <dbReference type="NCBI Taxonomy" id="885957"/>
    <lineage>
        <taxon>Bacteria</taxon>
        <taxon>Pseudomonadati</taxon>
        <taxon>Thermodesulfobacteriota</taxon>
        <taxon>Desulfobacteria</taxon>
        <taxon>Desulfobacterales</taxon>
        <taxon>Desulfosarcinaceae</taxon>
        <taxon>Desulfosarcina</taxon>
    </lineage>
</organism>
<dbReference type="RefSeq" id="WP_155321004.1">
    <property type="nucleotide sequence ID" value="NZ_AP021876.1"/>
</dbReference>
<evidence type="ECO:0000313" key="1">
    <source>
        <dbReference type="EMBL" id="BBO79914.1"/>
    </source>
</evidence>
<dbReference type="KEGG" id="dov:DSCO28_04800"/>
<accession>A0A5K7ZF62</accession>
<evidence type="ECO:0000313" key="2">
    <source>
        <dbReference type="Proteomes" id="UP000425960"/>
    </source>
</evidence>
<reference evidence="1 2" key="1">
    <citation type="submission" date="2019-11" db="EMBL/GenBank/DDBJ databases">
        <title>Comparative genomics of hydrocarbon-degrading Desulfosarcina strains.</title>
        <authorList>
            <person name="Watanabe M."/>
            <person name="Kojima H."/>
            <person name="Fukui M."/>
        </authorList>
    </citation>
    <scope>NUCLEOTIDE SEQUENCE [LARGE SCALE GENOMIC DNA]</scope>
    <source>
        <strain evidence="1 2">28bB2T</strain>
    </source>
</reference>